<feature type="chain" id="PRO_5028840321" evidence="2">
    <location>
        <begin position="23"/>
        <end position="304"/>
    </location>
</feature>
<dbReference type="InterPro" id="IPR021476">
    <property type="entry name" value="Egh16-like"/>
</dbReference>
<comment type="caution">
    <text evidence="3">The sequence shown here is derived from an EMBL/GenBank/DDBJ whole genome shotgun (WGS) entry which is preliminary data.</text>
</comment>
<dbReference type="EMBL" id="WIQZ01000154">
    <property type="protein sequence ID" value="KAF3120341.1"/>
    <property type="molecule type" value="Genomic_DNA"/>
</dbReference>
<proteinExistence type="predicted"/>
<feature type="region of interest" description="Disordered" evidence="1">
    <location>
        <begin position="259"/>
        <end position="304"/>
    </location>
</feature>
<dbReference type="Pfam" id="PF11327">
    <property type="entry name" value="Egh16-like"/>
    <property type="match status" value="1"/>
</dbReference>
<dbReference type="Proteomes" id="UP000480548">
    <property type="component" value="Unassembled WGS sequence"/>
</dbReference>
<organism evidence="3 4">
    <name type="scientific">Orbilia oligospora</name>
    <name type="common">Nematode-trapping fungus</name>
    <name type="synonym">Arthrobotrys oligospora</name>
    <dbReference type="NCBI Taxonomy" id="2813651"/>
    <lineage>
        <taxon>Eukaryota</taxon>
        <taxon>Fungi</taxon>
        <taxon>Dikarya</taxon>
        <taxon>Ascomycota</taxon>
        <taxon>Pezizomycotina</taxon>
        <taxon>Orbiliomycetes</taxon>
        <taxon>Orbiliales</taxon>
        <taxon>Orbiliaceae</taxon>
        <taxon>Orbilia</taxon>
    </lineage>
</organism>
<feature type="signal peptide" evidence="2">
    <location>
        <begin position="1"/>
        <end position="22"/>
    </location>
</feature>
<evidence type="ECO:0000313" key="4">
    <source>
        <dbReference type="Proteomes" id="UP000480548"/>
    </source>
</evidence>
<keyword evidence="2" id="KW-0732">Signal</keyword>
<evidence type="ECO:0000313" key="3">
    <source>
        <dbReference type="EMBL" id="KAF3120341.1"/>
    </source>
</evidence>
<protein>
    <submittedName>
        <fullName evidence="3">Uncharacterized protein</fullName>
    </submittedName>
</protein>
<dbReference type="PANTHER" id="PTHR34618">
    <property type="entry name" value="SURFACE PROTEIN MAS1, PUTATIVE-RELATED"/>
    <property type="match status" value="1"/>
</dbReference>
<name>A0A7C8NQ81_ORBOL</name>
<accession>A0A7C8NQ81</accession>
<evidence type="ECO:0000256" key="2">
    <source>
        <dbReference type="SAM" id="SignalP"/>
    </source>
</evidence>
<dbReference type="AlphaFoldDB" id="A0A7C8NQ81"/>
<gene>
    <name evidence="3" type="ORF">TWF703_002651</name>
</gene>
<reference evidence="3 4" key="1">
    <citation type="submission" date="2019-06" db="EMBL/GenBank/DDBJ databases">
        <authorList>
            <person name="Palmer J.M."/>
        </authorList>
    </citation>
    <scope>NUCLEOTIDE SEQUENCE [LARGE SCALE GENOMIC DNA]</scope>
    <source>
        <strain evidence="3 4">TWF703</strain>
    </source>
</reference>
<dbReference type="PANTHER" id="PTHR34618:SF1">
    <property type="entry name" value="SECRETED PROTEIN"/>
    <property type="match status" value="1"/>
</dbReference>
<sequence length="304" mass="33637">MKFTLLSSGVIALTTIVPSISAHSFIYWAAGDADPNVQGWALGYRTTTPANGQGQLPFQRDVAVFSNPAVPCRAGKWRKTCEKRVYLPTGCGLSLFYINRYHESYNPNKDKPYKKSGGKKNDWYYMTKYVSNKPFIPIASEVEKLVNSNKLPQVSKGGHVIMKIHQVNADGAGPYRCFIDYSGTAGTWAAELAVQWQVKYTGKHSTNNYGSLKNQQLRVKLPDNMSCGGSYGGRNNICMIRCQNSAPNGPFGGCVPIQEVQPPPAPPAEIPHQEEPAPPPQENQQDADDYNGADNVQERYDYSY</sequence>
<evidence type="ECO:0000256" key="1">
    <source>
        <dbReference type="SAM" id="MobiDB-lite"/>
    </source>
</evidence>